<keyword evidence="1" id="KW-0812">Transmembrane</keyword>
<feature type="transmembrane region" description="Helical" evidence="1">
    <location>
        <begin position="86"/>
        <end position="108"/>
    </location>
</feature>
<keyword evidence="3" id="KW-1185">Reference proteome</keyword>
<reference evidence="2 3" key="1">
    <citation type="journal article" date="2018" name="Int. J. Syst. Evol. Microbiol.">
        <title>Flavobacterium chryseum sp. nov. and Flavobacterium psychroterrae sp. nov., novel environmental bacteria isolated from Antarctica.</title>
        <authorList>
            <person name="Kralova S."/>
            <person name="Svec P."/>
            <person name="Busse H.J."/>
            <person name="Stankova E."/>
            <person name="Vaczi P."/>
            <person name="Sedlacek I."/>
        </authorList>
    </citation>
    <scope>NUCLEOTIDE SEQUENCE [LARGE SCALE GENOMIC DNA]</scope>
    <source>
        <strain evidence="2 3">CCM 8827</strain>
    </source>
</reference>
<feature type="transmembrane region" description="Helical" evidence="1">
    <location>
        <begin position="7"/>
        <end position="27"/>
    </location>
</feature>
<dbReference type="Proteomes" id="UP000722625">
    <property type="component" value="Unassembled WGS sequence"/>
</dbReference>
<gene>
    <name evidence="2" type="ORF">KHA90_17540</name>
</gene>
<keyword evidence="1" id="KW-1133">Transmembrane helix</keyword>
<organism evidence="2 3">
    <name type="scientific">Flavobacterium psychroterrae</name>
    <dbReference type="NCBI Taxonomy" id="2133767"/>
    <lineage>
        <taxon>Bacteria</taxon>
        <taxon>Pseudomonadati</taxon>
        <taxon>Bacteroidota</taxon>
        <taxon>Flavobacteriia</taxon>
        <taxon>Flavobacteriales</taxon>
        <taxon>Flavobacteriaceae</taxon>
        <taxon>Flavobacterium</taxon>
    </lineage>
</organism>
<accession>A0ABS5PG57</accession>
<evidence type="ECO:0008006" key="4">
    <source>
        <dbReference type="Google" id="ProtNLM"/>
    </source>
</evidence>
<dbReference type="EMBL" id="JAGYVZ010000017">
    <property type="protein sequence ID" value="MBS7232825.1"/>
    <property type="molecule type" value="Genomic_DNA"/>
</dbReference>
<dbReference type="RefSeq" id="WP_213303683.1">
    <property type="nucleotide sequence ID" value="NZ_JAGYVZ010000017.1"/>
</dbReference>
<protein>
    <recommendedName>
        <fullName evidence="4">DUF2254 domain-containing protein</fullName>
    </recommendedName>
</protein>
<feature type="transmembrane region" description="Helical" evidence="1">
    <location>
        <begin position="120"/>
        <end position="141"/>
    </location>
</feature>
<comment type="caution">
    <text evidence="2">The sequence shown here is derived from an EMBL/GenBank/DDBJ whole genome shotgun (WGS) entry which is preliminary data.</text>
</comment>
<name>A0ABS5PG57_9FLAO</name>
<proteinExistence type="predicted"/>
<evidence type="ECO:0000313" key="2">
    <source>
        <dbReference type="EMBL" id="MBS7232825.1"/>
    </source>
</evidence>
<feature type="transmembrane region" description="Helical" evidence="1">
    <location>
        <begin position="39"/>
        <end position="65"/>
    </location>
</feature>
<keyword evidence="1" id="KW-0472">Membrane</keyword>
<evidence type="ECO:0000256" key="1">
    <source>
        <dbReference type="SAM" id="Phobius"/>
    </source>
</evidence>
<feature type="transmembrane region" description="Helical" evidence="1">
    <location>
        <begin position="153"/>
        <end position="174"/>
    </location>
</feature>
<evidence type="ECO:0000313" key="3">
    <source>
        <dbReference type="Proteomes" id="UP000722625"/>
    </source>
</evidence>
<sequence length="447" mass="52094">MIKSYKIILITQSIILLIFGFVFKAQYYDDIQLIPTIQLLIIGFSPLILLTISIIIQKLIVAVIYSDSTNDQIDKEKMSIDKFWKNAFFINAIFGVLTFLSSIISSVLKLEVGVVSSDYIYRFFLSIGIIMISSLIISLFLRIKESVSEINKLSNYLLVFISILIFAFSLYLSILNVLKVRSYSGDSMIGTINTVNETEETVYQESEGEGEGEEPESESDYYGFNEMSFPDIDTKEYFKELFEDQNYDNEKTQDLTKIFLFSFMELEKGQSFMELRSAIERGFAYDEEIKKVDKKIRKNPEAIKETFDTYSPFLYAFLSDKIYVESNLNLIVDALLNSHEDIYETENPEEALNKIYKTMIFGSQKEFPKYYYDQISPYASEAVLDLVNKNSETDSERNNSNVEYSSQLTTTWIYSFWARRFKEKNNEVVFEILKEIKEHYDEELNKE</sequence>